<accession>A0A8H6CST0</accession>
<dbReference type="AlphaFoldDB" id="A0A8H6CST0"/>
<evidence type="ECO:0000313" key="2">
    <source>
        <dbReference type="Proteomes" id="UP000593566"/>
    </source>
</evidence>
<organism evidence="1 2">
    <name type="scientific">Letharia lupina</name>
    <dbReference type="NCBI Taxonomy" id="560253"/>
    <lineage>
        <taxon>Eukaryota</taxon>
        <taxon>Fungi</taxon>
        <taxon>Dikarya</taxon>
        <taxon>Ascomycota</taxon>
        <taxon>Pezizomycotina</taxon>
        <taxon>Lecanoromycetes</taxon>
        <taxon>OSLEUM clade</taxon>
        <taxon>Lecanoromycetidae</taxon>
        <taxon>Lecanorales</taxon>
        <taxon>Lecanorineae</taxon>
        <taxon>Parmeliaceae</taxon>
        <taxon>Letharia</taxon>
    </lineage>
</organism>
<dbReference type="EMBL" id="JACCJB010000003">
    <property type="protein sequence ID" value="KAF6228852.1"/>
    <property type="molecule type" value="Genomic_DNA"/>
</dbReference>
<name>A0A8H6CST0_9LECA</name>
<protein>
    <submittedName>
        <fullName evidence="1">Uncharacterized protein</fullName>
    </submittedName>
</protein>
<sequence length="149" mass="16835">MSRSLDAKKIQMHNPPANVRMSQWQGAGDQGRLKPTAIWEAKTYSAGPSGGISAIFCWVQPPFFRPPHLSIIYYDQRRESLSYDGDSPIPIPDPRSYEMQPFQPWQQRESFTEDIPAREETEIGDVAGIGWPNGIGKTLDHLAIREIIP</sequence>
<dbReference type="Proteomes" id="UP000593566">
    <property type="component" value="Unassembled WGS sequence"/>
</dbReference>
<reference evidence="1 2" key="1">
    <citation type="journal article" date="2020" name="Genomics">
        <title>Complete, high-quality genomes from long-read metagenomic sequencing of two wolf lichen thalli reveals enigmatic genome architecture.</title>
        <authorList>
            <person name="McKenzie S.K."/>
            <person name="Walston R.F."/>
            <person name="Allen J.L."/>
        </authorList>
    </citation>
    <scope>NUCLEOTIDE SEQUENCE [LARGE SCALE GENOMIC DNA]</scope>
    <source>
        <strain evidence="1">WasteWater1</strain>
    </source>
</reference>
<gene>
    <name evidence="1" type="ORF">HO133_006963</name>
</gene>
<comment type="caution">
    <text evidence="1">The sequence shown here is derived from an EMBL/GenBank/DDBJ whole genome shotgun (WGS) entry which is preliminary data.</text>
</comment>
<keyword evidence="2" id="KW-1185">Reference proteome</keyword>
<dbReference type="RefSeq" id="XP_037156494.1">
    <property type="nucleotide sequence ID" value="XM_037297859.1"/>
</dbReference>
<proteinExistence type="predicted"/>
<dbReference type="GeneID" id="59335363"/>
<evidence type="ECO:0000313" key="1">
    <source>
        <dbReference type="EMBL" id="KAF6228852.1"/>
    </source>
</evidence>